<proteinExistence type="predicted"/>
<dbReference type="InterPro" id="IPR036236">
    <property type="entry name" value="Znf_C2H2_sf"/>
</dbReference>
<keyword evidence="1" id="KW-0479">Metal-binding</keyword>
<accession>A0A0C2MDD3</accession>
<name>A0A0C2MDD3_THEKT</name>
<evidence type="ECO:0000259" key="2">
    <source>
        <dbReference type="PROSITE" id="PS50157"/>
    </source>
</evidence>
<evidence type="ECO:0000313" key="3">
    <source>
        <dbReference type="EMBL" id="KII65136.1"/>
    </source>
</evidence>
<keyword evidence="1" id="KW-0862">Zinc</keyword>
<evidence type="ECO:0000313" key="4">
    <source>
        <dbReference type="Proteomes" id="UP000031668"/>
    </source>
</evidence>
<dbReference type="PROSITE" id="PS00028">
    <property type="entry name" value="ZINC_FINGER_C2H2_1"/>
    <property type="match status" value="1"/>
</dbReference>
<protein>
    <recommendedName>
        <fullName evidence="2">C2H2-type domain-containing protein</fullName>
    </recommendedName>
</protein>
<sequence>MYNEDEIILDPASNKIDIENSLIRLAFKHFFHSLIRSEKPERLDENLEDDNEFCNTFDESGKFKDIFILDFIDINDPLGINNTDTSVKMPGIPVTDMNNAQNKVYRVPNVVCNFTNEETDAILKKSSYITKSIIFDEELFRNVEYKQNRRDKKYHYLTHLGITAFKCTFENCDRRFVQKKALDLHVKTNKHERFKCPICDYITTELNDMYIHTVQHSETKNYPSI</sequence>
<dbReference type="AlphaFoldDB" id="A0A0C2MDD3"/>
<dbReference type="SMART" id="SM00355">
    <property type="entry name" value="ZnF_C2H2"/>
    <property type="match status" value="2"/>
</dbReference>
<dbReference type="Gene3D" id="3.30.160.60">
    <property type="entry name" value="Classic Zinc Finger"/>
    <property type="match status" value="1"/>
</dbReference>
<dbReference type="Proteomes" id="UP000031668">
    <property type="component" value="Unassembled WGS sequence"/>
</dbReference>
<reference evidence="3 4" key="1">
    <citation type="journal article" date="2014" name="Genome Biol. Evol.">
        <title>The genome of the myxosporean Thelohanellus kitauei shows adaptations to nutrient acquisition within its fish host.</title>
        <authorList>
            <person name="Yang Y."/>
            <person name="Xiong J."/>
            <person name="Zhou Z."/>
            <person name="Huo F."/>
            <person name="Miao W."/>
            <person name="Ran C."/>
            <person name="Liu Y."/>
            <person name="Zhang J."/>
            <person name="Feng J."/>
            <person name="Wang M."/>
            <person name="Wang M."/>
            <person name="Wang L."/>
            <person name="Yao B."/>
        </authorList>
    </citation>
    <scope>NUCLEOTIDE SEQUENCE [LARGE SCALE GENOMIC DNA]</scope>
    <source>
        <strain evidence="3">Wuqing</strain>
    </source>
</reference>
<keyword evidence="4" id="KW-1185">Reference proteome</keyword>
<dbReference type="PROSITE" id="PS50157">
    <property type="entry name" value="ZINC_FINGER_C2H2_2"/>
    <property type="match status" value="1"/>
</dbReference>
<organism evidence="3 4">
    <name type="scientific">Thelohanellus kitauei</name>
    <name type="common">Myxosporean</name>
    <dbReference type="NCBI Taxonomy" id="669202"/>
    <lineage>
        <taxon>Eukaryota</taxon>
        <taxon>Metazoa</taxon>
        <taxon>Cnidaria</taxon>
        <taxon>Myxozoa</taxon>
        <taxon>Myxosporea</taxon>
        <taxon>Bivalvulida</taxon>
        <taxon>Platysporina</taxon>
        <taxon>Myxobolidae</taxon>
        <taxon>Thelohanellus</taxon>
    </lineage>
</organism>
<keyword evidence="1" id="KW-0863">Zinc-finger</keyword>
<gene>
    <name evidence="3" type="ORF">RF11_14077</name>
</gene>
<comment type="caution">
    <text evidence="3">The sequence shown here is derived from an EMBL/GenBank/DDBJ whole genome shotgun (WGS) entry which is preliminary data.</text>
</comment>
<dbReference type="GO" id="GO:0008270">
    <property type="term" value="F:zinc ion binding"/>
    <property type="evidence" value="ECO:0007669"/>
    <property type="project" value="UniProtKB-KW"/>
</dbReference>
<evidence type="ECO:0000256" key="1">
    <source>
        <dbReference type="PROSITE-ProRule" id="PRU00042"/>
    </source>
</evidence>
<feature type="domain" description="C2H2-type" evidence="2">
    <location>
        <begin position="165"/>
        <end position="194"/>
    </location>
</feature>
<dbReference type="OrthoDB" id="10039931at2759"/>
<dbReference type="SUPFAM" id="SSF57667">
    <property type="entry name" value="beta-beta-alpha zinc fingers"/>
    <property type="match status" value="1"/>
</dbReference>
<dbReference type="EMBL" id="JWZT01003996">
    <property type="protein sequence ID" value="KII65136.1"/>
    <property type="molecule type" value="Genomic_DNA"/>
</dbReference>
<dbReference type="InterPro" id="IPR013087">
    <property type="entry name" value="Znf_C2H2_type"/>
</dbReference>